<reference evidence="1 2" key="1">
    <citation type="submission" date="2020-03" db="EMBL/GenBank/DDBJ databases">
        <title>Sequencing the genomes of 1000 actinobacteria strains.</title>
        <authorList>
            <person name="Klenk H.-P."/>
        </authorList>
    </citation>
    <scope>NUCLEOTIDE SEQUENCE [LARGE SCALE GENOMIC DNA]</scope>
    <source>
        <strain evidence="1 2">DSM 45685</strain>
    </source>
</reference>
<evidence type="ECO:0000313" key="1">
    <source>
        <dbReference type="EMBL" id="NIJ12367.1"/>
    </source>
</evidence>
<dbReference type="Proteomes" id="UP000545493">
    <property type="component" value="Unassembled WGS sequence"/>
</dbReference>
<gene>
    <name evidence="1" type="ORF">FHU38_002711</name>
</gene>
<dbReference type="RefSeq" id="WP_167171010.1">
    <property type="nucleotide sequence ID" value="NZ_JAAOYM010000001.1"/>
</dbReference>
<dbReference type="EMBL" id="JAAOYM010000001">
    <property type="protein sequence ID" value="NIJ12367.1"/>
    <property type="molecule type" value="Genomic_DNA"/>
</dbReference>
<evidence type="ECO:0000313" key="2">
    <source>
        <dbReference type="Proteomes" id="UP000545493"/>
    </source>
</evidence>
<accession>A0A7X5UR52</accession>
<protein>
    <submittedName>
        <fullName evidence="1">Uncharacterized protein</fullName>
    </submittedName>
</protein>
<proteinExistence type="predicted"/>
<name>A0A7X5UR52_9PSEU</name>
<comment type="caution">
    <text evidence="1">The sequence shown here is derived from an EMBL/GenBank/DDBJ whole genome shotgun (WGS) entry which is preliminary data.</text>
</comment>
<dbReference type="AlphaFoldDB" id="A0A7X5UR52"/>
<sequence length="87" mass="9573">MEANLPTVDKQAYLAVQARELLGAARRRQSCHAVRVVRHVVAEAGYDDALRLANWYLGMARRETSDPGVLAIARDCLREVKGAGPMP</sequence>
<keyword evidence="2" id="KW-1185">Reference proteome</keyword>
<organism evidence="1 2">
    <name type="scientific">Saccharomonospora amisosensis</name>
    <dbReference type="NCBI Taxonomy" id="1128677"/>
    <lineage>
        <taxon>Bacteria</taxon>
        <taxon>Bacillati</taxon>
        <taxon>Actinomycetota</taxon>
        <taxon>Actinomycetes</taxon>
        <taxon>Pseudonocardiales</taxon>
        <taxon>Pseudonocardiaceae</taxon>
        <taxon>Saccharomonospora</taxon>
    </lineage>
</organism>